<keyword evidence="1" id="KW-1185">Reference proteome</keyword>
<sequence>MSARVSYGTTARPAKLPAHLRVVWFQWKQEEKTIQQKHKLQLLDYEKRQKEAKDARRDKDFKDAVDKVSRAGYTGKHGSFVVPKEDAIQMQAWHKQATLGIMQTNS</sequence>
<accession>A0A915EH10</accession>
<reference evidence="2" key="1">
    <citation type="submission" date="2022-11" db="UniProtKB">
        <authorList>
            <consortium name="WormBaseParasite"/>
        </authorList>
    </citation>
    <scope>IDENTIFICATION</scope>
</reference>
<evidence type="ECO:0000313" key="2">
    <source>
        <dbReference type="WBParaSite" id="jg6244"/>
    </source>
</evidence>
<dbReference type="Proteomes" id="UP000887574">
    <property type="component" value="Unplaced"/>
</dbReference>
<proteinExistence type="predicted"/>
<evidence type="ECO:0000313" key="1">
    <source>
        <dbReference type="Proteomes" id="UP000887574"/>
    </source>
</evidence>
<name>A0A915EH10_9BILA</name>
<dbReference type="AlphaFoldDB" id="A0A915EH10"/>
<organism evidence="1 2">
    <name type="scientific">Ditylenchus dipsaci</name>
    <dbReference type="NCBI Taxonomy" id="166011"/>
    <lineage>
        <taxon>Eukaryota</taxon>
        <taxon>Metazoa</taxon>
        <taxon>Ecdysozoa</taxon>
        <taxon>Nematoda</taxon>
        <taxon>Chromadorea</taxon>
        <taxon>Rhabditida</taxon>
        <taxon>Tylenchina</taxon>
        <taxon>Tylenchomorpha</taxon>
        <taxon>Sphaerularioidea</taxon>
        <taxon>Anguinidae</taxon>
        <taxon>Anguininae</taxon>
        <taxon>Ditylenchus</taxon>
    </lineage>
</organism>
<dbReference type="WBParaSite" id="jg6244">
    <property type="protein sequence ID" value="jg6244"/>
    <property type="gene ID" value="jg6244"/>
</dbReference>
<protein>
    <submittedName>
        <fullName evidence="2">Uncharacterized protein</fullName>
    </submittedName>
</protein>